<feature type="region of interest" description="Disordered" evidence="1">
    <location>
        <begin position="50"/>
        <end position="73"/>
    </location>
</feature>
<proteinExistence type="predicted"/>
<name>T1AMQ0_9ZZZZ</name>
<protein>
    <submittedName>
        <fullName evidence="2">Transposase IS4 family protein</fullName>
    </submittedName>
</protein>
<reference evidence="2" key="1">
    <citation type="submission" date="2013-08" db="EMBL/GenBank/DDBJ databases">
        <authorList>
            <person name="Mendez C."/>
            <person name="Richter M."/>
            <person name="Ferrer M."/>
            <person name="Sanchez J."/>
        </authorList>
    </citation>
    <scope>NUCLEOTIDE SEQUENCE</scope>
</reference>
<gene>
    <name evidence="2" type="ORF">B1A_11097</name>
</gene>
<evidence type="ECO:0000256" key="1">
    <source>
        <dbReference type="SAM" id="MobiDB-lite"/>
    </source>
</evidence>
<dbReference type="PANTHER" id="PTHR35604">
    <property type="entry name" value="TRANSPOSASE INSH FOR INSERTION SEQUENCE ELEMENT IS5A-RELATED"/>
    <property type="match status" value="1"/>
</dbReference>
<dbReference type="PANTHER" id="PTHR35604:SF2">
    <property type="entry name" value="TRANSPOSASE INSH FOR INSERTION SEQUENCE ELEMENT IS5A-RELATED"/>
    <property type="match status" value="1"/>
</dbReference>
<reference evidence="2" key="2">
    <citation type="journal article" date="2014" name="ISME J.">
        <title>Microbial stratification in low pH oxic and suboxic macroscopic growths along an acid mine drainage.</title>
        <authorList>
            <person name="Mendez-Garcia C."/>
            <person name="Mesa V."/>
            <person name="Sprenger R.R."/>
            <person name="Richter M."/>
            <person name="Diez M.S."/>
            <person name="Solano J."/>
            <person name="Bargiela R."/>
            <person name="Golyshina O.V."/>
            <person name="Manteca A."/>
            <person name="Ramos J.L."/>
            <person name="Gallego J.R."/>
            <person name="Llorente I."/>
            <person name="Martins Dos Santos V.A."/>
            <person name="Jensen O.N."/>
            <person name="Pelaez A.I."/>
            <person name="Sanchez J."/>
            <person name="Ferrer M."/>
        </authorList>
    </citation>
    <scope>NUCLEOTIDE SEQUENCE</scope>
</reference>
<organism evidence="2">
    <name type="scientific">mine drainage metagenome</name>
    <dbReference type="NCBI Taxonomy" id="410659"/>
    <lineage>
        <taxon>unclassified sequences</taxon>
        <taxon>metagenomes</taxon>
        <taxon>ecological metagenomes</taxon>
    </lineage>
</organism>
<evidence type="ECO:0000313" key="2">
    <source>
        <dbReference type="EMBL" id="EQD57758.1"/>
    </source>
</evidence>
<dbReference type="EMBL" id="AUZX01007918">
    <property type="protein sequence ID" value="EQD57758.1"/>
    <property type="molecule type" value="Genomic_DNA"/>
</dbReference>
<accession>T1AMQ0</accession>
<comment type="caution">
    <text evidence="2">The sequence shown here is derived from an EMBL/GenBank/DDBJ whole genome shotgun (WGS) entry which is preliminary data.</text>
</comment>
<sequence>MALRFFEAVVREARALKLLSDEHFSVDGTLIEACASMKFFRTEDGGGAGADAGGDGDFMGEPQRNEAHASTTGPGATLFRKALGKEAKRCFAWRARKDNRRGLISDVCVTVAVGVTESEAALASVAGQRRKRLRPGSIGVDKGWHTSRFVDALPA</sequence>
<dbReference type="AlphaFoldDB" id="T1AMQ0"/>